<name>A0A8T0U690_PANVG</name>
<dbReference type="AlphaFoldDB" id="A0A8T0U690"/>
<keyword evidence="3" id="KW-1185">Reference proteome</keyword>
<reference evidence="2" key="1">
    <citation type="submission" date="2020-05" db="EMBL/GenBank/DDBJ databases">
        <title>WGS assembly of Panicum virgatum.</title>
        <authorList>
            <person name="Lovell J.T."/>
            <person name="Jenkins J."/>
            <person name="Shu S."/>
            <person name="Juenger T.E."/>
            <person name="Schmutz J."/>
        </authorList>
    </citation>
    <scope>NUCLEOTIDE SEQUENCE</scope>
    <source>
        <strain evidence="2">AP13</strain>
    </source>
</reference>
<sequence length="100" mass="10103">MRRRLPACSCAARAPSSSNSHTAASILFLGADVAAPGSLAEDAAAPQGACSGRIGASGRSSGIASAGRRGDAWGQRRGLLEDDGTTGKIRHERPSMNGLL</sequence>
<feature type="region of interest" description="Disordered" evidence="1">
    <location>
        <begin position="1"/>
        <end position="20"/>
    </location>
</feature>
<feature type="region of interest" description="Disordered" evidence="1">
    <location>
        <begin position="40"/>
        <end position="100"/>
    </location>
</feature>
<organism evidence="2 3">
    <name type="scientific">Panicum virgatum</name>
    <name type="common">Blackwell switchgrass</name>
    <dbReference type="NCBI Taxonomy" id="38727"/>
    <lineage>
        <taxon>Eukaryota</taxon>
        <taxon>Viridiplantae</taxon>
        <taxon>Streptophyta</taxon>
        <taxon>Embryophyta</taxon>
        <taxon>Tracheophyta</taxon>
        <taxon>Spermatophyta</taxon>
        <taxon>Magnoliopsida</taxon>
        <taxon>Liliopsida</taxon>
        <taxon>Poales</taxon>
        <taxon>Poaceae</taxon>
        <taxon>PACMAD clade</taxon>
        <taxon>Panicoideae</taxon>
        <taxon>Panicodae</taxon>
        <taxon>Paniceae</taxon>
        <taxon>Panicinae</taxon>
        <taxon>Panicum</taxon>
        <taxon>Panicum sect. Hiantes</taxon>
    </lineage>
</organism>
<protein>
    <submittedName>
        <fullName evidence="2">Uncharacterized protein</fullName>
    </submittedName>
</protein>
<feature type="compositionally biased region" description="Low complexity" evidence="1">
    <location>
        <begin position="48"/>
        <end position="67"/>
    </location>
</feature>
<evidence type="ECO:0000313" key="2">
    <source>
        <dbReference type="EMBL" id="KAG2617787.1"/>
    </source>
</evidence>
<evidence type="ECO:0000256" key="1">
    <source>
        <dbReference type="SAM" id="MobiDB-lite"/>
    </source>
</evidence>
<dbReference type="EMBL" id="CM029042">
    <property type="protein sequence ID" value="KAG2617787.1"/>
    <property type="molecule type" value="Genomic_DNA"/>
</dbReference>
<accession>A0A8T0U690</accession>
<gene>
    <name evidence="2" type="ORF">PVAP13_3NG183701</name>
</gene>
<evidence type="ECO:0000313" key="3">
    <source>
        <dbReference type="Proteomes" id="UP000823388"/>
    </source>
</evidence>
<proteinExistence type="predicted"/>
<dbReference type="Proteomes" id="UP000823388">
    <property type="component" value="Chromosome 3N"/>
</dbReference>
<comment type="caution">
    <text evidence="2">The sequence shown here is derived from an EMBL/GenBank/DDBJ whole genome shotgun (WGS) entry which is preliminary data.</text>
</comment>
<feature type="compositionally biased region" description="Low complexity" evidence="1">
    <location>
        <begin position="1"/>
        <end position="18"/>
    </location>
</feature>